<dbReference type="EMBL" id="JAENBP010000020">
    <property type="protein sequence ID" value="MBJ8350450.1"/>
    <property type="molecule type" value="Genomic_DNA"/>
</dbReference>
<feature type="domain" description="CshA" evidence="2">
    <location>
        <begin position="47"/>
        <end position="146"/>
    </location>
</feature>
<name>A0A934PCS4_9STRE</name>
<comment type="caution">
    <text evidence="3">The sequence shown here is derived from an EMBL/GenBank/DDBJ whole genome shotgun (WGS) entry which is preliminary data.</text>
</comment>
<dbReference type="AlphaFoldDB" id="A0A934PCS4"/>
<dbReference type="NCBIfam" id="TIGR04225">
    <property type="entry name" value="CshA_fibril_rpt"/>
    <property type="match status" value="2"/>
</dbReference>
<evidence type="ECO:0000259" key="2">
    <source>
        <dbReference type="Pfam" id="PF19076"/>
    </source>
</evidence>
<dbReference type="Pfam" id="PF19076">
    <property type="entry name" value="CshA_repeat"/>
    <property type="match status" value="2"/>
</dbReference>
<gene>
    <name evidence="3" type="ORF">JHK64_07485</name>
</gene>
<dbReference type="InterPro" id="IPR026395">
    <property type="entry name" value="CshA_fibril"/>
</dbReference>
<evidence type="ECO:0000313" key="3">
    <source>
        <dbReference type="EMBL" id="MBJ8350450.1"/>
    </source>
</evidence>
<evidence type="ECO:0000313" key="4">
    <source>
        <dbReference type="Proteomes" id="UP000644875"/>
    </source>
</evidence>
<accession>A0A934PCS4</accession>
<proteinExistence type="predicted"/>
<protein>
    <submittedName>
        <fullName evidence="3">Cell surface-associated protein</fullName>
    </submittedName>
</protein>
<organism evidence="3 4">
    <name type="scientific">Streptococcus zalophi</name>
    <dbReference type="NCBI Taxonomy" id="640031"/>
    <lineage>
        <taxon>Bacteria</taxon>
        <taxon>Bacillati</taxon>
        <taxon>Bacillota</taxon>
        <taxon>Bacilli</taxon>
        <taxon>Lactobacillales</taxon>
        <taxon>Streptococcaceae</taxon>
        <taxon>Streptococcus</taxon>
    </lineage>
</organism>
<feature type="compositionally biased region" description="Polar residues" evidence="1">
    <location>
        <begin position="52"/>
        <end position="66"/>
    </location>
</feature>
<evidence type="ECO:0000256" key="1">
    <source>
        <dbReference type="SAM" id="MobiDB-lite"/>
    </source>
</evidence>
<feature type="non-terminal residue" evidence="3">
    <location>
        <position position="185"/>
    </location>
</feature>
<feature type="non-terminal residue" evidence="3">
    <location>
        <position position="1"/>
    </location>
</feature>
<feature type="region of interest" description="Disordered" evidence="1">
    <location>
        <begin position="44"/>
        <end position="66"/>
    </location>
</feature>
<keyword evidence="4" id="KW-1185">Reference proteome</keyword>
<feature type="domain" description="CshA" evidence="2">
    <location>
        <begin position="1"/>
        <end position="45"/>
    </location>
</feature>
<reference evidence="3 4" key="1">
    <citation type="journal article" date="2021" name="Int. J. Syst. Evol. Microbiol.">
        <title>Streptococcus vicugnae sp. nov., isolated from faeces of alpacas (Vicugna pacos) and cattle (Bos taurus), Streptococcus zalophi sp. nov., and Streptococcus pacificus sp. nov., isolated from respiratory tract of California sea lions (Zalophus californianus).</title>
        <authorList>
            <person name="Volokhov D.V."/>
            <person name="Zagorodnyaya T.A."/>
            <person name="Shen Z."/>
            <person name="Blom J."/>
            <person name="Furtak V.A."/>
            <person name="Eisenberg T."/>
            <person name="Fan P."/>
            <person name="Jeong K.C."/>
            <person name="Gao Y."/>
            <person name="Zhang S."/>
            <person name="Amselle M."/>
        </authorList>
    </citation>
    <scope>NUCLEOTIDE SEQUENCE [LARGE SCALE GENOMIC DNA]</scope>
    <source>
        <strain evidence="4">CSL7508-lung</strain>
    </source>
</reference>
<dbReference type="Proteomes" id="UP000644875">
    <property type="component" value="Unassembled WGS sequence"/>
</dbReference>
<sequence>TYTVAPDGTVTFTPELTFIGTGSGVTVKRVDVNGTSVTAKYTPTVKPVTPTSEDATSTGLQGQVQTGTPAFTAGDSLVPMDDTVPATFEDGSTAITIPGEGTYTVAPDGTVTFTPEPTFTGTGTGVTVKRLDVNGTALTAKYTPTVKPVIPTGIDVSSVGEYGETQVGTPVFTAGDPLVPMDDSV</sequence>